<name>A0A5M3XMX1_9ACTN</name>
<dbReference type="Proteomes" id="UP000377595">
    <property type="component" value="Unassembled WGS sequence"/>
</dbReference>
<accession>A0A5M3XMX1</accession>
<protein>
    <submittedName>
        <fullName evidence="1">Uncharacterized protein</fullName>
    </submittedName>
</protein>
<sequence length="68" mass="7345">MAESWPAEAAAVVCPDAVFRAFPPAAEHAVDRTSAAATAVRERDQRAVLEVAADVSIGDYLRYQLDQQ</sequence>
<gene>
    <name evidence="1" type="ORF">Aple_054820</name>
</gene>
<dbReference type="EMBL" id="BLAF01000032">
    <property type="protein sequence ID" value="GES22584.1"/>
    <property type="molecule type" value="Genomic_DNA"/>
</dbReference>
<evidence type="ECO:0000313" key="1">
    <source>
        <dbReference type="EMBL" id="GES22584.1"/>
    </source>
</evidence>
<comment type="caution">
    <text evidence="1">The sequence shown here is derived from an EMBL/GenBank/DDBJ whole genome shotgun (WGS) entry which is preliminary data.</text>
</comment>
<organism evidence="1 2">
    <name type="scientific">Acrocarpospora pleiomorpha</name>
    <dbReference type="NCBI Taxonomy" id="90975"/>
    <lineage>
        <taxon>Bacteria</taxon>
        <taxon>Bacillati</taxon>
        <taxon>Actinomycetota</taxon>
        <taxon>Actinomycetes</taxon>
        <taxon>Streptosporangiales</taxon>
        <taxon>Streptosporangiaceae</taxon>
        <taxon>Acrocarpospora</taxon>
    </lineage>
</organism>
<dbReference type="AlphaFoldDB" id="A0A5M3XMX1"/>
<proteinExistence type="predicted"/>
<keyword evidence="2" id="KW-1185">Reference proteome</keyword>
<reference evidence="1 2" key="1">
    <citation type="submission" date="2019-10" db="EMBL/GenBank/DDBJ databases">
        <title>Whole genome shotgun sequence of Acrocarpospora pleiomorpha NBRC 16267.</title>
        <authorList>
            <person name="Ichikawa N."/>
            <person name="Kimura A."/>
            <person name="Kitahashi Y."/>
            <person name="Komaki H."/>
            <person name="Oguchi A."/>
        </authorList>
    </citation>
    <scope>NUCLEOTIDE SEQUENCE [LARGE SCALE GENOMIC DNA]</scope>
    <source>
        <strain evidence="1 2">NBRC 16267</strain>
    </source>
</reference>
<evidence type="ECO:0000313" key="2">
    <source>
        <dbReference type="Proteomes" id="UP000377595"/>
    </source>
</evidence>